<accession>A0A920BQU9</accession>
<gene>
    <name evidence="2" type="ORF">Ato02nite_092480</name>
</gene>
<evidence type="ECO:0000313" key="3">
    <source>
        <dbReference type="Proteomes" id="UP000677082"/>
    </source>
</evidence>
<protein>
    <recommendedName>
        <fullName evidence="1">Pyrrolo-quinoline quinone repeat domain-containing protein</fullName>
    </recommendedName>
</protein>
<dbReference type="AlphaFoldDB" id="A0A920BQU9"/>
<organism evidence="2 3">
    <name type="scientific">Paractinoplanes toevensis</name>
    <dbReference type="NCBI Taxonomy" id="571911"/>
    <lineage>
        <taxon>Bacteria</taxon>
        <taxon>Bacillati</taxon>
        <taxon>Actinomycetota</taxon>
        <taxon>Actinomycetes</taxon>
        <taxon>Micromonosporales</taxon>
        <taxon>Micromonosporaceae</taxon>
        <taxon>Paractinoplanes</taxon>
    </lineage>
</organism>
<evidence type="ECO:0000259" key="1">
    <source>
        <dbReference type="Pfam" id="PF13360"/>
    </source>
</evidence>
<dbReference type="SUPFAM" id="SSF50998">
    <property type="entry name" value="Quinoprotein alcohol dehydrogenase-like"/>
    <property type="match status" value="1"/>
</dbReference>
<dbReference type="InterPro" id="IPR011047">
    <property type="entry name" value="Quinoprotein_ADH-like_sf"/>
</dbReference>
<dbReference type="InterPro" id="IPR002372">
    <property type="entry name" value="PQQ_rpt_dom"/>
</dbReference>
<dbReference type="Gene3D" id="2.130.10.10">
    <property type="entry name" value="YVTN repeat-like/Quinoprotein amine dehydrogenase"/>
    <property type="match status" value="2"/>
</dbReference>
<feature type="domain" description="Pyrrolo-quinoline quinone repeat" evidence="1">
    <location>
        <begin position="87"/>
        <end position="227"/>
    </location>
</feature>
<proteinExistence type="predicted"/>
<dbReference type="EMBL" id="BOQN01000145">
    <property type="protein sequence ID" value="GIM97455.1"/>
    <property type="molecule type" value="Genomic_DNA"/>
</dbReference>
<comment type="caution">
    <text evidence="2">The sequence shown here is derived from an EMBL/GenBank/DDBJ whole genome shotgun (WGS) entry which is preliminary data.</text>
</comment>
<dbReference type="InterPro" id="IPR015943">
    <property type="entry name" value="WD40/YVTN_repeat-like_dom_sf"/>
</dbReference>
<dbReference type="Pfam" id="PF13360">
    <property type="entry name" value="PQQ_2"/>
    <property type="match status" value="1"/>
</dbReference>
<dbReference type="Proteomes" id="UP000677082">
    <property type="component" value="Unassembled WGS sequence"/>
</dbReference>
<reference evidence="2 3" key="1">
    <citation type="submission" date="2021-03" db="EMBL/GenBank/DDBJ databases">
        <title>Whole genome shotgun sequence of Actinoplanes toevensis NBRC 105298.</title>
        <authorList>
            <person name="Komaki H."/>
            <person name="Tamura T."/>
        </authorList>
    </citation>
    <scope>NUCLEOTIDE SEQUENCE [LARGE SCALE GENOMIC DNA]</scope>
    <source>
        <strain evidence="2 3">NBRC 105298</strain>
    </source>
</reference>
<keyword evidence="3" id="KW-1185">Reference proteome</keyword>
<evidence type="ECO:0000313" key="2">
    <source>
        <dbReference type="EMBL" id="GIM97455.1"/>
    </source>
</evidence>
<name>A0A920BQU9_9ACTN</name>
<sequence>MGSTDGVLIDLDAMPAPARPRPWPVRRLLKPAALAALLLLVIGGAASPAQARVIDKVADTGGTSVSTQLLTPAALYTAHLRGGVDRSVVEAVPLVPGGPRWQVAITADQPGLSMNDDGTTLMVRPGQQGPITFLDARTGKVRWRIGDFAAAHLLGDRVVYWEPAISDGPAAALERVRMADVTTGRTIWERSGQPMALDVDRQRRTVLAVDQDGIAAVYAAADGHVLASGRDLGVDPFEWMVLEDQGISTTEIIGDNVYVHSETFVAAFRLRDLKPLWRTPVADPQVLGGCGALACVIGPRGLTVLDPATGRIRWSSPRWRSITSEGLAVAGDFTAVRLDPATGQVVTVLGRGEVIGDLLMRYDRDRTWVTRLADGEIIGVLPLIGPAACERAGPYLACATAGQTVTVWNVRR</sequence>